<dbReference type="Pfam" id="PF13041">
    <property type="entry name" value="PPR_2"/>
    <property type="match status" value="3"/>
</dbReference>
<dbReference type="InterPro" id="IPR046960">
    <property type="entry name" value="PPR_At4g14850-like_plant"/>
</dbReference>
<dbReference type="PANTHER" id="PTHR24015">
    <property type="entry name" value="OS07G0578800 PROTEIN-RELATED"/>
    <property type="match status" value="1"/>
</dbReference>
<feature type="non-terminal residue" evidence="3">
    <location>
        <position position="1"/>
    </location>
</feature>
<dbReference type="FunFam" id="1.25.40.10:FF:000344">
    <property type="entry name" value="Pentatricopeptide repeat-containing protein"/>
    <property type="match status" value="1"/>
</dbReference>
<evidence type="ECO:0000256" key="1">
    <source>
        <dbReference type="ARBA" id="ARBA00022737"/>
    </source>
</evidence>
<sequence>MSLRHSSHANFRRPLYLWNLMIRDSTNNGFFSQTLNIYSSMAHSGVHGNNLTYPLLLKACANLSSIQHGIMLHGHVLKLGFQADTFVQTSLVDMYSKCSHVASARQVFDEMPQRSVVSWNAMVSAYSRRSSMDQALSLLKEMWVLGFEPTSSTFVSILSGCSNLDSFEFCLQGRSIHCCLIKLGIVYLEVSLANSLMGMYVQFCLMGEARKVFDLMDEKSIISWTTMIGGYVKIGHALEAFDLFNQMQHQSTGIDFVVFLNLISGCIQVRELLLASSVHSFVLKCGCDEEDSIENLLITMYAKCGNLTSARRIFDLIIEKSMLSWTSMIAGYAHSCHPEEALDLFRRMVRTDIRPNGATLATVLSACADLGSLGTGQEIEEYVFLNGLEADQQVQTSLIHMYSKCGSIMKAREVFERVTDKDLTVWTSMINSYAIHGMGNEAISLFHKMTTAEGIMPDAIVYTSVLLACSHSGLVEDGLKYFKSMQKDFGIAPTVEHCTCLIDLLGRVGQLDLALDAIQGMPLEVQAQAWGPLLSACIIHGNVELGELATVKLLEISPGSSGNYVLMANLYTSLGKWKEAHMMRNLIDGKGLVKECGWSQVEVSGSHHTFAAGNLSQLVVSIVFPGSSIRRTCYGVQVHD</sequence>
<dbReference type="Proteomes" id="UP000257109">
    <property type="component" value="Unassembled WGS sequence"/>
</dbReference>
<accession>A0A371HKH0</accession>
<feature type="repeat" description="PPR" evidence="2">
    <location>
        <begin position="220"/>
        <end position="254"/>
    </location>
</feature>
<feature type="repeat" description="PPR" evidence="2">
    <location>
        <begin position="422"/>
        <end position="457"/>
    </location>
</feature>
<proteinExistence type="predicted"/>
<keyword evidence="4" id="KW-1185">Reference proteome</keyword>
<dbReference type="Pfam" id="PF01535">
    <property type="entry name" value="PPR"/>
    <property type="match status" value="4"/>
</dbReference>
<protein>
    <submittedName>
        <fullName evidence="3">Pentatricopeptide repeat-containing protein DOT4, chloroplastic</fullName>
    </submittedName>
</protein>
<dbReference type="NCBIfam" id="TIGR00756">
    <property type="entry name" value="PPR"/>
    <property type="match status" value="5"/>
</dbReference>
<feature type="repeat" description="PPR" evidence="2">
    <location>
        <begin position="458"/>
        <end position="493"/>
    </location>
</feature>
<feature type="repeat" description="PPR" evidence="2">
    <location>
        <begin position="321"/>
        <end position="355"/>
    </location>
</feature>
<evidence type="ECO:0000313" key="4">
    <source>
        <dbReference type="Proteomes" id="UP000257109"/>
    </source>
</evidence>
<keyword evidence="1" id="KW-0677">Repeat</keyword>
<dbReference type="FunFam" id="1.25.40.10:FF:001079">
    <property type="entry name" value="Pentatricopeptide repeat-containing protein At2g17210"/>
    <property type="match status" value="1"/>
</dbReference>
<dbReference type="PANTHER" id="PTHR24015:SF1934">
    <property type="entry name" value="PENTATRICOPEPTIDE REPEAT-CONTAINING PROTEIN"/>
    <property type="match status" value="1"/>
</dbReference>
<feature type="repeat" description="PPR" evidence="2">
    <location>
        <begin position="115"/>
        <end position="149"/>
    </location>
</feature>
<dbReference type="AlphaFoldDB" id="A0A371HKH0"/>
<dbReference type="FunFam" id="1.25.40.10:FF:000682">
    <property type="entry name" value="Pentatricopeptide repeat-containing protein At3g16610"/>
    <property type="match status" value="1"/>
</dbReference>
<comment type="caution">
    <text evidence="3">The sequence shown here is derived from an EMBL/GenBank/DDBJ whole genome shotgun (WGS) entry which is preliminary data.</text>
</comment>
<name>A0A371HKH0_MUCPR</name>
<organism evidence="3 4">
    <name type="scientific">Mucuna pruriens</name>
    <name type="common">Velvet bean</name>
    <name type="synonym">Dolichos pruriens</name>
    <dbReference type="NCBI Taxonomy" id="157652"/>
    <lineage>
        <taxon>Eukaryota</taxon>
        <taxon>Viridiplantae</taxon>
        <taxon>Streptophyta</taxon>
        <taxon>Embryophyta</taxon>
        <taxon>Tracheophyta</taxon>
        <taxon>Spermatophyta</taxon>
        <taxon>Magnoliopsida</taxon>
        <taxon>eudicotyledons</taxon>
        <taxon>Gunneridae</taxon>
        <taxon>Pentapetalae</taxon>
        <taxon>rosids</taxon>
        <taxon>fabids</taxon>
        <taxon>Fabales</taxon>
        <taxon>Fabaceae</taxon>
        <taxon>Papilionoideae</taxon>
        <taxon>50 kb inversion clade</taxon>
        <taxon>NPAAA clade</taxon>
        <taxon>indigoferoid/millettioid clade</taxon>
        <taxon>Phaseoleae</taxon>
        <taxon>Mucuna</taxon>
    </lineage>
</organism>
<dbReference type="OrthoDB" id="185373at2759"/>
<dbReference type="InterPro" id="IPR002885">
    <property type="entry name" value="PPR_rpt"/>
</dbReference>
<dbReference type="PROSITE" id="PS51375">
    <property type="entry name" value="PPR"/>
    <property type="match status" value="5"/>
</dbReference>
<dbReference type="InterPro" id="IPR046848">
    <property type="entry name" value="E_motif"/>
</dbReference>
<evidence type="ECO:0000256" key="2">
    <source>
        <dbReference type="PROSITE-ProRule" id="PRU00708"/>
    </source>
</evidence>
<dbReference type="Pfam" id="PF20431">
    <property type="entry name" value="E_motif"/>
    <property type="match status" value="1"/>
</dbReference>
<reference evidence="3" key="1">
    <citation type="submission" date="2018-05" db="EMBL/GenBank/DDBJ databases">
        <title>Draft genome of Mucuna pruriens seed.</title>
        <authorList>
            <person name="Nnadi N.E."/>
            <person name="Vos R."/>
            <person name="Hasami M.H."/>
            <person name="Devisetty U.K."/>
            <person name="Aguiy J.C."/>
        </authorList>
    </citation>
    <scope>NUCLEOTIDE SEQUENCE [LARGE SCALE GENOMIC DNA]</scope>
    <source>
        <strain evidence="3">JCA_2017</strain>
    </source>
</reference>
<dbReference type="GO" id="GO:0003723">
    <property type="term" value="F:RNA binding"/>
    <property type="evidence" value="ECO:0007669"/>
    <property type="project" value="InterPro"/>
</dbReference>
<dbReference type="Gene3D" id="1.25.40.10">
    <property type="entry name" value="Tetratricopeptide repeat domain"/>
    <property type="match status" value="4"/>
</dbReference>
<dbReference type="GO" id="GO:0009451">
    <property type="term" value="P:RNA modification"/>
    <property type="evidence" value="ECO:0007669"/>
    <property type="project" value="InterPro"/>
</dbReference>
<dbReference type="EMBL" id="QJKJ01002350">
    <property type="protein sequence ID" value="RDY03240.1"/>
    <property type="molecule type" value="Genomic_DNA"/>
</dbReference>
<dbReference type="InterPro" id="IPR011990">
    <property type="entry name" value="TPR-like_helical_dom_sf"/>
</dbReference>
<evidence type="ECO:0000313" key="3">
    <source>
        <dbReference type="EMBL" id="RDY03240.1"/>
    </source>
</evidence>
<gene>
    <name evidence="3" type="primary">DOT4</name>
    <name evidence="3" type="ORF">CR513_13212</name>
</gene>